<dbReference type="InterPro" id="IPR025662">
    <property type="entry name" value="Sigma_54_int_dom_ATP-bd_1"/>
</dbReference>
<dbReference type="InterPro" id="IPR014876">
    <property type="entry name" value="DEK_C"/>
</dbReference>
<reference evidence="18" key="1">
    <citation type="journal article" date="2022" name="IScience">
        <title>Evolution of zygomycete secretomes and the origins of terrestrial fungal ecologies.</title>
        <authorList>
            <person name="Chang Y."/>
            <person name="Wang Y."/>
            <person name="Mondo S."/>
            <person name="Ahrendt S."/>
            <person name="Andreopoulos W."/>
            <person name="Barry K."/>
            <person name="Beard J."/>
            <person name="Benny G.L."/>
            <person name="Blankenship S."/>
            <person name="Bonito G."/>
            <person name="Cuomo C."/>
            <person name="Desiro A."/>
            <person name="Gervers K.A."/>
            <person name="Hundley H."/>
            <person name="Kuo A."/>
            <person name="LaButti K."/>
            <person name="Lang B.F."/>
            <person name="Lipzen A."/>
            <person name="O'Donnell K."/>
            <person name="Pangilinan J."/>
            <person name="Reynolds N."/>
            <person name="Sandor L."/>
            <person name="Smith M.E."/>
            <person name="Tsang A."/>
            <person name="Grigoriev I.V."/>
            <person name="Stajich J.E."/>
            <person name="Spatafora J.W."/>
        </authorList>
    </citation>
    <scope>NUCLEOTIDE SEQUENCE</scope>
    <source>
        <strain evidence="18">RSA 2281</strain>
    </source>
</reference>
<dbReference type="Proteomes" id="UP001209540">
    <property type="component" value="Unassembled WGS sequence"/>
</dbReference>
<dbReference type="PROSITE" id="PS00675">
    <property type="entry name" value="SIGMA54_INTERACT_1"/>
    <property type="match status" value="1"/>
</dbReference>
<keyword evidence="12" id="KW-0067">ATP-binding</keyword>
<feature type="compositionally biased region" description="Low complexity" evidence="13">
    <location>
        <begin position="660"/>
        <end position="674"/>
    </location>
</feature>
<evidence type="ECO:0000256" key="14">
    <source>
        <dbReference type="SAM" id="Phobius"/>
    </source>
</evidence>
<organism evidence="18 19">
    <name type="scientific">Phascolomyces articulosus</name>
    <dbReference type="NCBI Taxonomy" id="60185"/>
    <lineage>
        <taxon>Eukaryota</taxon>
        <taxon>Fungi</taxon>
        <taxon>Fungi incertae sedis</taxon>
        <taxon>Mucoromycota</taxon>
        <taxon>Mucoromycotina</taxon>
        <taxon>Mucoromycetes</taxon>
        <taxon>Mucorales</taxon>
        <taxon>Lichtheimiaceae</taxon>
        <taxon>Phascolomyces</taxon>
    </lineage>
</organism>
<dbReference type="SUPFAM" id="SSF109715">
    <property type="entry name" value="DEK C-terminal domain"/>
    <property type="match status" value="1"/>
</dbReference>
<dbReference type="InterPro" id="IPR029044">
    <property type="entry name" value="Nucleotide-diphossugar_trans"/>
</dbReference>
<keyword evidence="6 14" id="KW-0812">Transmembrane</keyword>
<evidence type="ECO:0000256" key="12">
    <source>
        <dbReference type="PROSITE-ProRule" id="PRU00782"/>
    </source>
</evidence>
<dbReference type="Pfam" id="PF03142">
    <property type="entry name" value="Chitin_synth_2"/>
    <property type="match status" value="1"/>
</dbReference>
<evidence type="ECO:0000256" key="2">
    <source>
        <dbReference type="ARBA" id="ARBA00012543"/>
    </source>
</evidence>
<feature type="domain" description="Cytochrome b5 heme-binding" evidence="15">
    <location>
        <begin position="873"/>
        <end position="960"/>
    </location>
</feature>
<comment type="subcellular location">
    <subcellularLocation>
        <location evidence="1">Cell membrane</location>
        <topology evidence="1">Multi-pass membrane protein</topology>
    </subcellularLocation>
</comment>
<dbReference type="PROSITE" id="PS50255">
    <property type="entry name" value="CYTOCHROME_B5_2"/>
    <property type="match status" value="1"/>
</dbReference>
<comment type="caution">
    <text evidence="18">The sequence shown here is derived from an EMBL/GenBank/DDBJ whole genome shotgun (WGS) entry which is preliminary data.</text>
</comment>
<dbReference type="SUPFAM" id="SSF53448">
    <property type="entry name" value="Nucleotide-diphospho-sugar transferases"/>
    <property type="match status" value="1"/>
</dbReference>
<reference evidence="18" key="2">
    <citation type="submission" date="2023-02" db="EMBL/GenBank/DDBJ databases">
        <authorList>
            <consortium name="DOE Joint Genome Institute"/>
            <person name="Mondo S.J."/>
            <person name="Chang Y."/>
            <person name="Wang Y."/>
            <person name="Ahrendt S."/>
            <person name="Andreopoulos W."/>
            <person name="Barry K."/>
            <person name="Beard J."/>
            <person name="Benny G.L."/>
            <person name="Blankenship S."/>
            <person name="Bonito G."/>
            <person name="Cuomo C."/>
            <person name="Desiro A."/>
            <person name="Gervers K.A."/>
            <person name="Hundley H."/>
            <person name="Kuo A."/>
            <person name="LaButti K."/>
            <person name="Lang B.F."/>
            <person name="Lipzen A."/>
            <person name="O'Donnell K."/>
            <person name="Pangilinan J."/>
            <person name="Reynolds N."/>
            <person name="Sandor L."/>
            <person name="Smith M.W."/>
            <person name="Tsang A."/>
            <person name="Grigoriev I.V."/>
            <person name="Stajich J.E."/>
            <person name="Spatafora J.W."/>
        </authorList>
    </citation>
    <scope>NUCLEOTIDE SEQUENCE</scope>
    <source>
        <strain evidence="18">RSA 2281</strain>
    </source>
</reference>
<feature type="region of interest" description="Disordered" evidence="13">
    <location>
        <begin position="650"/>
        <end position="802"/>
    </location>
</feature>
<dbReference type="SMART" id="SM00242">
    <property type="entry name" value="MYSc"/>
    <property type="match status" value="1"/>
</dbReference>
<keyword evidence="12" id="KW-0547">Nucleotide-binding</keyword>
<evidence type="ECO:0000256" key="3">
    <source>
        <dbReference type="ARBA" id="ARBA00022475"/>
    </source>
</evidence>
<dbReference type="EMBL" id="JAIXMP010000003">
    <property type="protein sequence ID" value="KAI9275446.1"/>
    <property type="molecule type" value="Genomic_DNA"/>
</dbReference>
<dbReference type="PANTHER" id="PTHR22914">
    <property type="entry name" value="CHITIN SYNTHASE"/>
    <property type="match status" value="1"/>
</dbReference>
<dbReference type="SUPFAM" id="SSF52540">
    <property type="entry name" value="P-loop containing nucleoside triphosphate hydrolases"/>
    <property type="match status" value="1"/>
</dbReference>
<evidence type="ECO:0000259" key="16">
    <source>
        <dbReference type="PROSITE" id="PS51456"/>
    </source>
</evidence>
<keyword evidence="5" id="KW-0808">Transferase</keyword>
<dbReference type="InterPro" id="IPR036961">
    <property type="entry name" value="Kinesin_motor_dom_sf"/>
</dbReference>
<dbReference type="Gene3D" id="3.40.850.10">
    <property type="entry name" value="Kinesin motor domain"/>
    <property type="match status" value="1"/>
</dbReference>
<comment type="similarity">
    <text evidence="12">Belongs to the TRAFAC class myosin-kinesin ATPase superfamily. Myosin family.</text>
</comment>
<feature type="transmembrane region" description="Helical" evidence="14">
    <location>
        <begin position="845"/>
        <end position="865"/>
    </location>
</feature>
<sequence length="1860" mass="209299">MRRTGNDQGILVVGESGSGKTQIRNLIIRHLVRLSSHKKETKVQAQLVHSQAILDCFGSASTQQNKDASRYGYYAEIQFSERGRMVGAKTIHYYLEKSRLTSTTDAQFQVFHHFIRGATPDERQQLQLGQQQATDFHYLRNNLQRQYQTQQQDNLIDLKSALKLAGFRREHIQRILQLLAAILHLGNLNFVDPGGSVNNQDAAIVKNTDILDLVADFLGVDPRALENVLVFKTAMIRKDVTTLILNAEQASLQRDELARTLYSLLFAWIVERINSKLCADKFNSFIGVVDLPGYHASQQQQASKFHSLVVNLAAERIHGFMTSQIFATDVYDQEGITTVPHVTPRYQAANVYDLLYRPSRGVCSLVHSMSENVRKGKKQLTDADLVDSLIKYNGNSPYFSSSNAPGSQQRQFAIQHFQAKVTYDPNGFLEANSDQVSVDFVSLFRGGAGMPASWNAFLVELWDKNLATQSHPKDQDAVVSAQQKPMRQPSMRQSQRRTAKQQQQQQREEAAEGGSVLGNLQANMDDLLGTLQDAKVWTVFCVRPNEAQTPAQADSRCLTRQVDAFGLSEVTQQTVAQYGVAYTHEEFLERYAAVLNGEPGRLPRAQVESIAQQMSWTQSDAVIGSSKIFLGDGVWRILEDQLRVLEKDEQRRNKDANKMATGASVGAAAGAATGMDEDSLMYDDTPPMTRDGHDPEESLLQRDMSRQSGSDFNMMSHTGPAGLPPPPVGRFQQDDQRSFYSDDEYYYQDGSSRGGPGGYRDHDDSVYGSESYGHENNMMLRPTGPPVMEKENLDETEEDESQQSGTRKRWLFFVWAVTWWIPSKFLIWCGRMKRKDVRIAWREKVALCMIILFLCAFIVWFLVFFGEIVCPHQAVFSESELGSYTEKEKAYVAIRGEVFDLTNFAPRHYPSNIIPTDSVLDYGGKDVTDMFPVQVSALCQGTTGTVSEYVSLNYQVNLTDDNAKYHDFRYSSGNYQPDWYYQQLTMLRQNYKMGHMGYEPKAIKDQASSETTVSGIRTTRKWAIIDDHVYDLTQYDMGGRYVAAPPGEQAPGGIDLNFMDQSVVDLFRQKSGEDISEDFRNLPLSAAAKNRQLVCLRNLFFSGMVDGRNSAKCQFSTYLLLIVTCLLCAVIVFKFLAAFRLGSTRVPEELDKFIIAQVTCYTEDEESLRKTIDSIATLRYDDKRKLLFVICDGMIVGSGNDRPTPRIVLDILGVDPQVDPEPLSFISVGEGQKQHNMGKIYSGLYETSGHVVPYLVVVKCGKPTERSKPGNRGKRDSQLILMQFLNRVHFDAPMSPLQLEIYHQMKNVIGVSPSLYEYVLMVDADTEVERDGMTFLASSMAHDSKIIGVCGETTLANEKSTWTTMIQVYEYFISHHMIKAFESLFATVTCLPGCFTMYRVRTVDGKRLLFCSNEIISDYQINKVDTLHKKNLLHLGEDRYLTTLLLKHFPNFKTKFAADAQCKTNAPDMWSVLVSQRRRWINSTIHNLGELAFLPRLCGFCCFSMRFIVMLDLISTLVMPAIVGYLGYLIYKLTQLENTVPYLTIIVLAGTYGLQALLFIVKRRWEYILWMLVSILAIPVFWFYIPIYSYWHFDDFSWGNTRVVVGEKGKKLAVVDEGEFDPKSIPTMTWTQYEKMLLADDYWSDGMSQGSSSRSSYTHRSRARGTMTPMGGNESVYGGGGNGNGSGMMNDNMSMYTHSMMMNNNNNHPPPSQAGFYADGGSVMMPSSASIPMMPYTSSQPHMRSSMISQQMPPQAHPPSSRPSMMAGSSSFMMQPPPPPGSGSVHGSSQSLLMEDFNNANGPSNEDILAEVKRILASADLTKVTKKQVREELQQVFGVSMAGRKDYINACIENVLQGRM</sequence>
<dbReference type="GO" id="GO:0005886">
    <property type="term" value="C:plasma membrane"/>
    <property type="evidence" value="ECO:0007669"/>
    <property type="project" value="UniProtKB-SubCell"/>
</dbReference>
<feature type="transmembrane region" description="Helical" evidence="14">
    <location>
        <begin position="1118"/>
        <end position="1137"/>
    </location>
</feature>
<keyword evidence="8 12" id="KW-0518">Myosin</keyword>
<dbReference type="PROSITE" id="PS51456">
    <property type="entry name" value="MYOSIN_MOTOR"/>
    <property type="match status" value="1"/>
</dbReference>
<dbReference type="InterPro" id="IPR001609">
    <property type="entry name" value="Myosin_head_motor_dom-like"/>
</dbReference>
<keyword evidence="12" id="KW-0009">Actin-binding</keyword>
<dbReference type="Gene3D" id="1.20.120.720">
    <property type="entry name" value="Myosin VI head, motor domain, U50 subdomain"/>
    <property type="match status" value="1"/>
</dbReference>
<evidence type="ECO:0000256" key="13">
    <source>
        <dbReference type="SAM" id="MobiDB-lite"/>
    </source>
</evidence>
<dbReference type="Gene3D" id="1.10.10.820">
    <property type="match status" value="1"/>
</dbReference>
<dbReference type="GO" id="GO:0004100">
    <property type="term" value="F:chitin synthase activity"/>
    <property type="evidence" value="ECO:0007669"/>
    <property type="project" value="UniProtKB-EC"/>
</dbReference>
<keyword evidence="11" id="KW-0325">Glycoprotein</keyword>
<feature type="domain" description="Myosin motor" evidence="16">
    <location>
        <begin position="1"/>
        <end position="643"/>
    </location>
</feature>
<dbReference type="PROSITE" id="PS51998">
    <property type="entry name" value="DEK_C"/>
    <property type="match status" value="1"/>
</dbReference>
<evidence type="ECO:0000256" key="1">
    <source>
        <dbReference type="ARBA" id="ARBA00004651"/>
    </source>
</evidence>
<dbReference type="SMART" id="SM01117">
    <property type="entry name" value="Cyt-b5"/>
    <property type="match status" value="2"/>
</dbReference>
<feature type="domain" description="DEK-C" evidence="17">
    <location>
        <begin position="1802"/>
        <end position="1857"/>
    </location>
</feature>
<dbReference type="InterPro" id="IPR004835">
    <property type="entry name" value="Chitin_synth"/>
</dbReference>
<feature type="compositionally biased region" description="Basic and acidic residues" evidence="13">
    <location>
        <begin position="690"/>
        <end position="705"/>
    </location>
</feature>
<dbReference type="PANTHER" id="PTHR22914:SF45">
    <property type="entry name" value="CHITIN SYNTHASE"/>
    <property type="match status" value="1"/>
</dbReference>
<evidence type="ECO:0000256" key="5">
    <source>
        <dbReference type="ARBA" id="ARBA00022679"/>
    </source>
</evidence>
<dbReference type="Pfam" id="PF00063">
    <property type="entry name" value="Myosin_head"/>
    <property type="match status" value="1"/>
</dbReference>
<evidence type="ECO:0000259" key="17">
    <source>
        <dbReference type="PROSITE" id="PS51998"/>
    </source>
</evidence>
<feature type="transmembrane region" description="Helical" evidence="14">
    <location>
        <begin position="810"/>
        <end position="829"/>
    </location>
</feature>
<keyword evidence="3" id="KW-1003">Cell membrane</keyword>
<dbReference type="Gene3D" id="3.10.120.10">
    <property type="entry name" value="Cytochrome b5-like heme/steroid binding domain"/>
    <property type="match status" value="1"/>
</dbReference>
<feature type="region of interest" description="Disordered" evidence="13">
    <location>
        <begin position="1750"/>
        <end position="1771"/>
    </location>
</feature>
<evidence type="ECO:0000256" key="8">
    <source>
        <dbReference type="ARBA" id="ARBA00023123"/>
    </source>
</evidence>
<keyword evidence="4" id="KW-0328">Glycosyltransferase</keyword>
<dbReference type="Pfam" id="PF00173">
    <property type="entry name" value="Cyt-b5"/>
    <property type="match status" value="1"/>
</dbReference>
<evidence type="ECO:0000256" key="11">
    <source>
        <dbReference type="ARBA" id="ARBA00023180"/>
    </source>
</evidence>
<keyword evidence="10 12" id="KW-0505">Motor protein</keyword>
<dbReference type="InterPro" id="IPR027417">
    <property type="entry name" value="P-loop_NTPase"/>
</dbReference>
<dbReference type="SUPFAM" id="SSF55856">
    <property type="entry name" value="Cytochrome b5-like heme/steroid binding domain"/>
    <property type="match status" value="1"/>
</dbReference>
<dbReference type="GO" id="GO:0016459">
    <property type="term" value="C:myosin complex"/>
    <property type="evidence" value="ECO:0007669"/>
    <property type="project" value="UniProtKB-KW"/>
</dbReference>
<evidence type="ECO:0000256" key="6">
    <source>
        <dbReference type="ARBA" id="ARBA00022692"/>
    </source>
</evidence>
<feature type="transmembrane region" description="Helical" evidence="14">
    <location>
        <begin position="1568"/>
        <end position="1591"/>
    </location>
</feature>
<dbReference type="Gene3D" id="6.20.240.20">
    <property type="match status" value="1"/>
</dbReference>
<evidence type="ECO:0000313" key="18">
    <source>
        <dbReference type="EMBL" id="KAI9275446.1"/>
    </source>
</evidence>
<dbReference type="Gene3D" id="1.20.58.530">
    <property type="match status" value="1"/>
</dbReference>
<feature type="compositionally biased region" description="Low complexity" evidence="13">
    <location>
        <begin position="1762"/>
        <end position="1771"/>
    </location>
</feature>
<dbReference type="InterPro" id="IPR036400">
    <property type="entry name" value="Cyt_B5-like_heme/steroid_sf"/>
</dbReference>
<proteinExistence type="inferred from homology"/>
<dbReference type="GO" id="GO:0030428">
    <property type="term" value="C:cell septum"/>
    <property type="evidence" value="ECO:0007669"/>
    <property type="project" value="TreeGrafter"/>
</dbReference>
<dbReference type="Pfam" id="PF08766">
    <property type="entry name" value="DEK_C"/>
    <property type="match status" value="1"/>
</dbReference>
<dbReference type="GO" id="GO:0031505">
    <property type="term" value="P:fungal-type cell wall organization"/>
    <property type="evidence" value="ECO:0007669"/>
    <property type="project" value="TreeGrafter"/>
</dbReference>
<evidence type="ECO:0000259" key="15">
    <source>
        <dbReference type="PROSITE" id="PS50255"/>
    </source>
</evidence>
<dbReference type="Gene3D" id="1.10.10.60">
    <property type="entry name" value="Homeodomain-like"/>
    <property type="match status" value="1"/>
</dbReference>
<evidence type="ECO:0000313" key="19">
    <source>
        <dbReference type="Proteomes" id="UP001209540"/>
    </source>
</evidence>
<evidence type="ECO:0000256" key="10">
    <source>
        <dbReference type="ARBA" id="ARBA00023175"/>
    </source>
</evidence>
<dbReference type="GO" id="GO:0003774">
    <property type="term" value="F:cytoskeletal motor activity"/>
    <property type="evidence" value="ECO:0007669"/>
    <property type="project" value="UniProtKB-UniRule"/>
</dbReference>
<dbReference type="PRINTS" id="PR00193">
    <property type="entry name" value="MYOSINHEAVY"/>
</dbReference>
<feature type="region of interest" description="Disordered" evidence="13">
    <location>
        <begin position="470"/>
        <end position="516"/>
    </location>
</feature>
<dbReference type="GO" id="GO:0003779">
    <property type="term" value="F:actin binding"/>
    <property type="evidence" value="ECO:0007669"/>
    <property type="project" value="UniProtKB-KW"/>
</dbReference>
<feature type="binding site" evidence="12">
    <location>
        <begin position="14"/>
        <end position="21"/>
    </location>
    <ligand>
        <name>ATP</name>
        <dbReference type="ChEBI" id="CHEBI:30616"/>
    </ligand>
</feature>
<dbReference type="EC" id="2.4.1.16" evidence="2"/>
<protein>
    <recommendedName>
        <fullName evidence="2">chitin synthase</fullName>
        <ecNumber evidence="2">2.4.1.16</ecNumber>
    </recommendedName>
</protein>
<feature type="compositionally biased region" description="Polar residues" evidence="13">
    <location>
        <begin position="706"/>
        <end position="716"/>
    </location>
</feature>
<dbReference type="GO" id="GO:0006031">
    <property type="term" value="P:chitin biosynthetic process"/>
    <property type="evidence" value="ECO:0007669"/>
    <property type="project" value="TreeGrafter"/>
</dbReference>
<evidence type="ECO:0000256" key="9">
    <source>
        <dbReference type="ARBA" id="ARBA00023136"/>
    </source>
</evidence>
<feature type="region of interest" description="Disordered" evidence="13">
    <location>
        <begin position="1648"/>
        <end position="1684"/>
    </location>
</feature>
<keyword evidence="19" id="KW-1185">Reference proteome</keyword>
<accession>A0AAD5KM45</accession>
<evidence type="ECO:0000256" key="4">
    <source>
        <dbReference type="ARBA" id="ARBA00022676"/>
    </source>
</evidence>
<keyword evidence="7 14" id="KW-1133">Transmembrane helix</keyword>
<dbReference type="GO" id="GO:0005524">
    <property type="term" value="F:ATP binding"/>
    <property type="evidence" value="ECO:0007669"/>
    <property type="project" value="UniProtKB-UniRule"/>
</dbReference>
<keyword evidence="9 14" id="KW-0472">Membrane</keyword>
<dbReference type="InterPro" id="IPR001199">
    <property type="entry name" value="Cyt_B5-like_heme/steroid-bd"/>
</dbReference>
<name>A0AAD5KM45_9FUNG</name>
<feature type="transmembrane region" description="Helical" evidence="14">
    <location>
        <begin position="1542"/>
        <end position="1561"/>
    </location>
</feature>
<feature type="region of interest" description="Actin-binding" evidence="12">
    <location>
        <begin position="524"/>
        <end position="546"/>
    </location>
</feature>
<gene>
    <name evidence="18" type="ORF">BDA99DRAFT_545247</name>
</gene>
<evidence type="ECO:0000256" key="7">
    <source>
        <dbReference type="ARBA" id="ARBA00022989"/>
    </source>
</evidence>
<feature type="transmembrane region" description="Helical" evidence="14">
    <location>
        <begin position="1507"/>
        <end position="1530"/>
    </location>
</feature>